<evidence type="ECO:0000256" key="1">
    <source>
        <dbReference type="SAM" id="Phobius"/>
    </source>
</evidence>
<accession>A0A927D1G7</accession>
<feature type="transmembrane region" description="Helical" evidence="1">
    <location>
        <begin position="34"/>
        <end position="54"/>
    </location>
</feature>
<evidence type="ECO:0000313" key="2">
    <source>
        <dbReference type="EMBL" id="MBD3109825.1"/>
    </source>
</evidence>
<gene>
    <name evidence="2" type="ORF">IEO70_15905</name>
</gene>
<comment type="caution">
    <text evidence="2">The sequence shown here is derived from an EMBL/GenBank/DDBJ whole genome shotgun (WGS) entry which is preliminary data.</text>
</comment>
<dbReference type="RefSeq" id="WP_190999357.1">
    <property type="nucleotide sequence ID" value="NZ_JACXSI010000045.1"/>
</dbReference>
<dbReference type="Proteomes" id="UP000602076">
    <property type="component" value="Unassembled WGS sequence"/>
</dbReference>
<keyword evidence="3" id="KW-1185">Reference proteome</keyword>
<keyword evidence="1" id="KW-1133">Transmembrane helix</keyword>
<organism evidence="2 3">
    <name type="scientific">Peribacillus faecalis</name>
    <dbReference type="NCBI Taxonomy" id="2772559"/>
    <lineage>
        <taxon>Bacteria</taxon>
        <taxon>Bacillati</taxon>
        <taxon>Bacillota</taxon>
        <taxon>Bacilli</taxon>
        <taxon>Bacillales</taxon>
        <taxon>Bacillaceae</taxon>
        <taxon>Peribacillus</taxon>
    </lineage>
</organism>
<keyword evidence="1" id="KW-0812">Transmembrane</keyword>
<name>A0A927D1G7_9BACI</name>
<reference evidence="2" key="1">
    <citation type="submission" date="2020-09" db="EMBL/GenBank/DDBJ databases">
        <title>Bacillus faecalis sp. nov., a moderately halophilic bacterium isolated from cow faeces.</title>
        <authorList>
            <person name="Jiang L."/>
            <person name="Lee J."/>
        </authorList>
    </citation>
    <scope>NUCLEOTIDE SEQUENCE</scope>
    <source>
        <strain evidence="2">AGMB 02131</strain>
    </source>
</reference>
<proteinExistence type="predicted"/>
<evidence type="ECO:0000313" key="3">
    <source>
        <dbReference type="Proteomes" id="UP000602076"/>
    </source>
</evidence>
<keyword evidence="1" id="KW-0472">Membrane</keyword>
<dbReference type="EMBL" id="JACXSI010000045">
    <property type="protein sequence ID" value="MBD3109825.1"/>
    <property type="molecule type" value="Genomic_DNA"/>
</dbReference>
<dbReference type="AlphaFoldDB" id="A0A927D1G7"/>
<sequence length="63" mass="7014">MYFILVIMLVAAMCGLFACGYAVAIIKQKYGKSWLHAVPVTVAMLMFNVIWALLEMGKSGRWG</sequence>
<protein>
    <submittedName>
        <fullName evidence="2">Uncharacterized protein</fullName>
    </submittedName>
</protein>